<dbReference type="Gene3D" id="3.10.450.530">
    <property type="entry name" value="Ribonuclease toxin, BrnT, of type II toxin-antitoxin system"/>
    <property type="match status" value="1"/>
</dbReference>
<comment type="caution">
    <text evidence="1">The sequence shown here is derived from an EMBL/GenBank/DDBJ whole genome shotgun (WGS) entry which is preliminary data.</text>
</comment>
<organism evidence="1 2">
    <name type="scientific">Martelella alba</name>
    <dbReference type="NCBI Taxonomy" id="2590451"/>
    <lineage>
        <taxon>Bacteria</taxon>
        <taxon>Pseudomonadati</taxon>
        <taxon>Pseudomonadota</taxon>
        <taxon>Alphaproteobacteria</taxon>
        <taxon>Hyphomicrobiales</taxon>
        <taxon>Aurantimonadaceae</taxon>
        <taxon>Martelella</taxon>
    </lineage>
</organism>
<name>A0ABY2SEZ1_9HYPH</name>
<proteinExistence type="predicted"/>
<protein>
    <submittedName>
        <fullName evidence="1">BrnT family toxin</fullName>
    </submittedName>
</protein>
<reference evidence="1 2" key="1">
    <citation type="submission" date="2019-04" db="EMBL/GenBank/DDBJ databases">
        <authorList>
            <person name="Li M."/>
            <person name="Gao C."/>
        </authorList>
    </citation>
    <scope>NUCLEOTIDE SEQUENCE [LARGE SCALE GENOMIC DNA]</scope>
    <source>
        <strain evidence="1 2">BGMRC 2031</strain>
    </source>
</reference>
<keyword evidence="2" id="KW-1185">Reference proteome</keyword>
<accession>A0ABY2SEZ1</accession>
<dbReference type="Proteomes" id="UP000305202">
    <property type="component" value="Unassembled WGS sequence"/>
</dbReference>
<evidence type="ECO:0000313" key="1">
    <source>
        <dbReference type="EMBL" id="TKI02427.1"/>
    </source>
</evidence>
<sequence length="88" mass="10449">MKIIFDPHKDASNQAKHGMSLAEAEFFDWENAIYMPDIRRDYGEDRLIGFGYLHERICCVVFVERDDAYRIISLRKANSREIKRHVET</sequence>
<gene>
    <name evidence="1" type="ORF">FCN80_25075</name>
</gene>
<evidence type="ECO:0000313" key="2">
    <source>
        <dbReference type="Proteomes" id="UP000305202"/>
    </source>
</evidence>
<dbReference type="Pfam" id="PF04365">
    <property type="entry name" value="BrnT_toxin"/>
    <property type="match status" value="1"/>
</dbReference>
<dbReference type="InterPro" id="IPR038573">
    <property type="entry name" value="BrnT_sf"/>
</dbReference>
<dbReference type="InterPro" id="IPR007460">
    <property type="entry name" value="BrnT_toxin"/>
</dbReference>
<dbReference type="EMBL" id="SZPQ01000079">
    <property type="protein sequence ID" value="TKI02427.1"/>
    <property type="molecule type" value="Genomic_DNA"/>
</dbReference>